<organism evidence="1 2">
    <name type="scientific">Aspergillus leporis</name>
    <dbReference type="NCBI Taxonomy" id="41062"/>
    <lineage>
        <taxon>Eukaryota</taxon>
        <taxon>Fungi</taxon>
        <taxon>Dikarya</taxon>
        <taxon>Ascomycota</taxon>
        <taxon>Pezizomycotina</taxon>
        <taxon>Eurotiomycetes</taxon>
        <taxon>Eurotiomycetidae</taxon>
        <taxon>Eurotiales</taxon>
        <taxon>Aspergillaceae</taxon>
        <taxon>Aspergillus</taxon>
        <taxon>Aspergillus subgen. Circumdati</taxon>
    </lineage>
</organism>
<dbReference type="AlphaFoldDB" id="A0A5N5WFR5"/>
<proteinExistence type="predicted"/>
<protein>
    <submittedName>
        <fullName evidence="1">Uncharacterized protein</fullName>
    </submittedName>
</protein>
<accession>A0A5N5WFR5</accession>
<keyword evidence="2" id="KW-1185">Reference proteome</keyword>
<evidence type="ECO:0000313" key="1">
    <source>
        <dbReference type="EMBL" id="KAB8067073.1"/>
    </source>
</evidence>
<dbReference type="EMBL" id="ML732594">
    <property type="protein sequence ID" value="KAB8067073.1"/>
    <property type="molecule type" value="Genomic_DNA"/>
</dbReference>
<name>A0A5N5WFR5_9EURO</name>
<reference evidence="1 2" key="1">
    <citation type="submission" date="2019-04" db="EMBL/GenBank/DDBJ databases">
        <title>Friends and foes A comparative genomics study of 23 Aspergillus species from section Flavi.</title>
        <authorList>
            <consortium name="DOE Joint Genome Institute"/>
            <person name="Kjaerbolling I."/>
            <person name="Vesth T."/>
            <person name="Frisvad J.C."/>
            <person name="Nybo J.L."/>
            <person name="Theobald S."/>
            <person name="Kildgaard S."/>
            <person name="Isbrandt T."/>
            <person name="Kuo A."/>
            <person name="Sato A."/>
            <person name="Lyhne E.K."/>
            <person name="Kogle M.E."/>
            <person name="Wiebenga A."/>
            <person name="Kun R.S."/>
            <person name="Lubbers R.J."/>
            <person name="Makela M.R."/>
            <person name="Barry K."/>
            <person name="Chovatia M."/>
            <person name="Clum A."/>
            <person name="Daum C."/>
            <person name="Haridas S."/>
            <person name="He G."/>
            <person name="LaButti K."/>
            <person name="Lipzen A."/>
            <person name="Mondo S."/>
            <person name="Riley R."/>
            <person name="Salamov A."/>
            <person name="Simmons B.A."/>
            <person name="Magnuson J.K."/>
            <person name="Henrissat B."/>
            <person name="Mortensen U.H."/>
            <person name="Larsen T.O."/>
            <person name="Devries R.P."/>
            <person name="Grigoriev I.V."/>
            <person name="Machida M."/>
            <person name="Baker S.E."/>
            <person name="Andersen M.R."/>
        </authorList>
    </citation>
    <scope>NUCLEOTIDE SEQUENCE [LARGE SCALE GENOMIC DNA]</scope>
    <source>
        <strain evidence="1 2">CBS 151.66</strain>
    </source>
</reference>
<sequence>MSTHGPGLWAREAFGTLEWWEYDSSRWRDQGIPAQLIELFTGTHPLFFYVIAINCMGNGIYRSRCFVYTILLRFHQCEDRLEARDFFDADGSITFPLVWNLNSLSLGVIMVLAPNKSGTPRRG</sequence>
<dbReference type="Proteomes" id="UP000326565">
    <property type="component" value="Unassembled WGS sequence"/>
</dbReference>
<gene>
    <name evidence="1" type="ORF">BDV29DRAFT_163788</name>
</gene>
<evidence type="ECO:0000313" key="2">
    <source>
        <dbReference type="Proteomes" id="UP000326565"/>
    </source>
</evidence>